<name>A0ABR8XUY5_9BACL</name>
<dbReference type="Proteomes" id="UP000619101">
    <property type="component" value="Unassembled WGS sequence"/>
</dbReference>
<gene>
    <name evidence="1" type="ORF">H9635_03260</name>
</gene>
<sequence length="88" mass="9564">MQNNNRKKNTEAIPENSPVLQAASLEVIAGLLATLSEGISTFATALAIQEAQQLTINNTNNNVDIKGIQEQLNYLTKEVKKISKALNI</sequence>
<organism evidence="1 2">
    <name type="scientific">Solibacillus faecavium</name>
    <dbReference type="NCBI Taxonomy" id="2762221"/>
    <lineage>
        <taxon>Bacteria</taxon>
        <taxon>Bacillati</taxon>
        <taxon>Bacillota</taxon>
        <taxon>Bacilli</taxon>
        <taxon>Bacillales</taxon>
        <taxon>Caryophanaceae</taxon>
        <taxon>Solibacillus</taxon>
    </lineage>
</organism>
<dbReference type="RefSeq" id="WP_191698704.1">
    <property type="nucleotide sequence ID" value="NZ_JACSPZ010000001.1"/>
</dbReference>
<dbReference type="EMBL" id="JACSPZ010000001">
    <property type="protein sequence ID" value="MBD8035745.1"/>
    <property type="molecule type" value="Genomic_DNA"/>
</dbReference>
<protein>
    <submittedName>
        <fullName evidence="1">Multidrug ABC transporter ATPase</fullName>
    </submittedName>
</protein>
<accession>A0ABR8XUY5</accession>
<evidence type="ECO:0000313" key="2">
    <source>
        <dbReference type="Proteomes" id="UP000619101"/>
    </source>
</evidence>
<keyword evidence="2" id="KW-1185">Reference proteome</keyword>
<proteinExistence type="predicted"/>
<comment type="caution">
    <text evidence="1">The sequence shown here is derived from an EMBL/GenBank/DDBJ whole genome shotgun (WGS) entry which is preliminary data.</text>
</comment>
<reference evidence="1 2" key="1">
    <citation type="submission" date="2020-08" db="EMBL/GenBank/DDBJ databases">
        <title>A Genomic Blueprint of the Chicken Gut Microbiome.</title>
        <authorList>
            <person name="Gilroy R."/>
            <person name="Ravi A."/>
            <person name="Getino M."/>
            <person name="Pursley I."/>
            <person name="Horton D.L."/>
            <person name="Alikhan N.-F."/>
            <person name="Baker D."/>
            <person name="Gharbi K."/>
            <person name="Hall N."/>
            <person name="Watson M."/>
            <person name="Adriaenssens E.M."/>
            <person name="Foster-Nyarko E."/>
            <person name="Jarju S."/>
            <person name="Secka A."/>
            <person name="Antonio M."/>
            <person name="Oren A."/>
            <person name="Chaudhuri R."/>
            <person name="La Ragione R.M."/>
            <person name="Hildebrand F."/>
            <person name="Pallen M.J."/>
        </authorList>
    </citation>
    <scope>NUCLEOTIDE SEQUENCE [LARGE SCALE GENOMIC DNA]</scope>
    <source>
        <strain evidence="1 2">A46</strain>
    </source>
</reference>
<evidence type="ECO:0000313" key="1">
    <source>
        <dbReference type="EMBL" id="MBD8035745.1"/>
    </source>
</evidence>